<evidence type="ECO:0000256" key="5">
    <source>
        <dbReference type="ARBA" id="ARBA00023136"/>
    </source>
</evidence>
<evidence type="ECO:0000313" key="8">
    <source>
        <dbReference type="Proteomes" id="UP000223606"/>
    </source>
</evidence>
<accession>A0A2C9D817</accession>
<evidence type="ECO:0000256" key="1">
    <source>
        <dbReference type="ARBA" id="ARBA00004141"/>
    </source>
</evidence>
<keyword evidence="4 6" id="KW-1133">Transmembrane helix</keyword>
<keyword evidence="3 6" id="KW-0812">Transmembrane</keyword>
<feature type="transmembrane region" description="Helical" evidence="6">
    <location>
        <begin position="205"/>
        <end position="227"/>
    </location>
</feature>
<comment type="subcellular location">
    <subcellularLocation>
        <location evidence="1">Membrane</location>
        <topology evidence="1">Multi-pass membrane protein</topology>
    </subcellularLocation>
</comment>
<feature type="transmembrane region" description="Helical" evidence="6">
    <location>
        <begin position="53"/>
        <end position="78"/>
    </location>
</feature>
<dbReference type="GO" id="GO:0016020">
    <property type="term" value="C:membrane"/>
    <property type="evidence" value="ECO:0007669"/>
    <property type="project" value="UniProtKB-SubCell"/>
</dbReference>
<feature type="transmembrane region" description="Helical" evidence="6">
    <location>
        <begin position="233"/>
        <end position="262"/>
    </location>
</feature>
<feature type="transmembrane region" description="Helical" evidence="6">
    <location>
        <begin position="150"/>
        <end position="170"/>
    </location>
</feature>
<evidence type="ECO:0000256" key="4">
    <source>
        <dbReference type="ARBA" id="ARBA00022989"/>
    </source>
</evidence>
<dbReference type="Proteomes" id="UP000223606">
    <property type="component" value="Chromosome 1"/>
</dbReference>
<gene>
    <name evidence="7" type="primary">tqsA_2</name>
    <name evidence="7" type="ORF">HDIA_2779</name>
</gene>
<dbReference type="PANTHER" id="PTHR21716:SF64">
    <property type="entry name" value="AI-2 TRANSPORT PROTEIN TQSA"/>
    <property type="match status" value="1"/>
</dbReference>
<dbReference type="KEGG" id="hdi:HDIA_2779"/>
<evidence type="ECO:0000256" key="3">
    <source>
        <dbReference type="ARBA" id="ARBA00022692"/>
    </source>
</evidence>
<feature type="transmembrane region" description="Helical" evidence="6">
    <location>
        <begin position="12"/>
        <end position="41"/>
    </location>
</feature>
<proteinExistence type="inferred from homology"/>
<dbReference type="RefSeq" id="WP_099556712.1">
    <property type="nucleotide sequence ID" value="NZ_LT960614.1"/>
</dbReference>
<evidence type="ECO:0000256" key="6">
    <source>
        <dbReference type="SAM" id="Phobius"/>
    </source>
</evidence>
<keyword evidence="8" id="KW-1185">Reference proteome</keyword>
<dbReference type="OrthoDB" id="5792512at2"/>
<protein>
    <submittedName>
        <fullName evidence="7">Transport of quorum-sensing signal protein</fullName>
    </submittedName>
</protein>
<dbReference type="Pfam" id="PF01594">
    <property type="entry name" value="AI-2E_transport"/>
    <property type="match status" value="1"/>
</dbReference>
<dbReference type="GO" id="GO:0055085">
    <property type="term" value="P:transmembrane transport"/>
    <property type="evidence" value="ECO:0007669"/>
    <property type="project" value="TreeGrafter"/>
</dbReference>
<dbReference type="EMBL" id="LT960614">
    <property type="protein sequence ID" value="SON56320.1"/>
    <property type="molecule type" value="Genomic_DNA"/>
</dbReference>
<keyword evidence="5 6" id="KW-0472">Membrane</keyword>
<reference evidence="8" key="1">
    <citation type="submission" date="2017-09" db="EMBL/GenBank/DDBJ databases">
        <title>Genome sequence of Nannocystis excedens DSM 71.</title>
        <authorList>
            <person name="Blom J."/>
        </authorList>
    </citation>
    <scope>NUCLEOTIDE SEQUENCE [LARGE SCALE GENOMIC DNA]</scope>
    <source>
        <strain evidence="8">type strain: E19</strain>
    </source>
</reference>
<dbReference type="AlphaFoldDB" id="A0A2C9D817"/>
<dbReference type="InterPro" id="IPR002549">
    <property type="entry name" value="AI-2E-like"/>
</dbReference>
<comment type="similarity">
    <text evidence="2">Belongs to the autoinducer-2 exporter (AI-2E) (TC 2.A.86) family.</text>
</comment>
<evidence type="ECO:0000313" key="7">
    <source>
        <dbReference type="EMBL" id="SON56320.1"/>
    </source>
</evidence>
<name>A0A2C9D817_9HYPH</name>
<sequence>MQLKTKILFWTLAAVGVLLFLFVFSSILLPFVAGMALAYLVDPVADKLERLGLSRLLATLVIVLLFLVVVAVALLLILPLLTNQLAALITSLPDLFNWLQSFIVERAGPRIASALHISQEDLRSSVGGMINEATTFMTGLAKSLLSGGQAIMSVLSFLVLMPVIAFYMLLDWDRMVAKIDGLLPRDYAPTIRMLAREMDAGVSNFVRGQVSVCLLLGIYYATALVLVGLKFGFLIGIGIGLISFIPYVGATIGAVVSVGVAIVQFWPDWTMIAAVVGIFAVGQFIEGNVLQPKLIGNSVGLHPVWLMFALFAFGSLFGFVGMLIAVPASTVVAVLIRFSLGQYLESPLYLGQPPSGPMQSLRAGKTEAEDIP</sequence>
<evidence type="ECO:0000256" key="2">
    <source>
        <dbReference type="ARBA" id="ARBA00009773"/>
    </source>
</evidence>
<feature type="transmembrane region" description="Helical" evidence="6">
    <location>
        <begin position="269"/>
        <end position="285"/>
    </location>
</feature>
<feature type="transmembrane region" description="Helical" evidence="6">
    <location>
        <begin position="305"/>
        <end position="336"/>
    </location>
</feature>
<organism evidence="7 8">
    <name type="scientific">Hartmannibacter diazotrophicus</name>
    <dbReference type="NCBI Taxonomy" id="1482074"/>
    <lineage>
        <taxon>Bacteria</taxon>
        <taxon>Pseudomonadati</taxon>
        <taxon>Pseudomonadota</taxon>
        <taxon>Alphaproteobacteria</taxon>
        <taxon>Hyphomicrobiales</taxon>
        <taxon>Pleomorphomonadaceae</taxon>
        <taxon>Hartmannibacter</taxon>
    </lineage>
</organism>
<dbReference type="PANTHER" id="PTHR21716">
    <property type="entry name" value="TRANSMEMBRANE PROTEIN"/>
    <property type="match status" value="1"/>
</dbReference>